<accession>A0ABV9TCW5</accession>
<dbReference type="Gene3D" id="3.40.50.720">
    <property type="entry name" value="NAD(P)-binding Rossmann-like Domain"/>
    <property type="match status" value="1"/>
</dbReference>
<feature type="domain" description="NAD(P)-binding" evidence="1">
    <location>
        <begin position="6"/>
        <end position="289"/>
    </location>
</feature>
<evidence type="ECO:0000313" key="2">
    <source>
        <dbReference type="EMBL" id="MFC4892661.1"/>
    </source>
</evidence>
<dbReference type="Gene3D" id="3.90.25.10">
    <property type="entry name" value="UDP-galactose 4-epimerase, domain 1"/>
    <property type="match status" value="1"/>
</dbReference>
<reference evidence="3" key="1">
    <citation type="journal article" date="2019" name="Int. J. Syst. Evol. Microbiol.">
        <title>The Global Catalogue of Microorganisms (GCM) 10K type strain sequencing project: providing services to taxonomists for standard genome sequencing and annotation.</title>
        <authorList>
            <consortium name="The Broad Institute Genomics Platform"/>
            <consortium name="The Broad Institute Genome Sequencing Center for Infectious Disease"/>
            <person name="Wu L."/>
            <person name="Ma J."/>
        </authorList>
    </citation>
    <scope>NUCLEOTIDE SEQUENCE [LARGE SCALE GENOMIC DNA]</scope>
    <source>
        <strain evidence="3">CGMCC 1.13718</strain>
    </source>
</reference>
<dbReference type="RefSeq" id="WP_119330024.1">
    <property type="nucleotide sequence ID" value="NZ_JBHSJH010000002.1"/>
</dbReference>
<gene>
    <name evidence="2" type="ORF">ACFPDQ_06320</name>
</gene>
<dbReference type="InterPro" id="IPR036291">
    <property type="entry name" value="NAD(P)-bd_dom_sf"/>
</dbReference>
<dbReference type="Proteomes" id="UP001595926">
    <property type="component" value="Unassembled WGS sequence"/>
</dbReference>
<organism evidence="2 3">
    <name type="scientific">Pseudofrancisella aestuarii</name>
    <dbReference type="NCBI Taxonomy" id="2670347"/>
    <lineage>
        <taxon>Bacteria</taxon>
        <taxon>Pseudomonadati</taxon>
        <taxon>Pseudomonadota</taxon>
        <taxon>Gammaproteobacteria</taxon>
        <taxon>Thiotrichales</taxon>
        <taxon>Francisellaceae</taxon>
        <taxon>Pseudofrancisella</taxon>
    </lineage>
</organism>
<comment type="caution">
    <text evidence="2">The sequence shown here is derived from an EMBL/GenBank/DDBJ whole genome shotgun (WGS) entry which is preliminary data.</text>
</comment>
<sequence length="297" mass="33283">MGNKVLITGYNGFTGQYVARTLEKFGYTVFGLVASNHNNSKCFKANLNDKQSLQKAIVTVEPDYIIHLAAKAFVGHGDISDFYTTNLIGTRNLLEVIAENLSSIKHVIIASSANIYGNTKEGSLSEEMLPNPANDYAVSKISMEYIAQLFANKIPITITRPFNYTGVGQSDKFLIPKIIKHFKAREEIIELGNIEVWREFNDVRYIANIYVSLLNAKPGETINLCTGKYYSLKEVINICSNITGHKIQIKINSNFVRENEVKILAGNPDKLNKLVNIDNKHSLEDTLKWMLESGDNK</sequence>
<keyword evidence="2" id="KW-0456">Lyase</keyword>
<dbReference type="EMBL" id="JBHSJH010000002">
    <property type="protein sequence ID" value="MFC4892661.1"/>
    <property type="molecule type" value="Genomic_DNA"/>
</dbReference>
<protein>
    <submittedName>
        <fullName evidence="2">GDP-mannose 4,6-dehydratase</fullName>
        <ecNumber evidence="2">4.2.1.47</ecNumber>
    </submittedName>
</protein>
<keyword evidence="3" id="KW-1185">Reference proteome</keyword>
<dbReference type="EC" id="4.2.1.47" evidence="2"/>
<dbReference type="GO" id="GO:0008446">
    <property type="term" value="F:GDP-mannose 4,6-dehydratase activity"/>
    <property type="evidence" value="ECO:0007669"/>
    <property type="project" value="UniProtKB-EC"/>
</dbReference>
<proteinExistence type="predicted"/>
<evidence type="ECO:0000259" key="1">
    <source>
        <dbReference type="Pfam" id="PF16363"/>
    </source>
</evidence>
<name>A0ABV9TCW5_9GAMM</name>
<dbReference type="Pfam" id="PF16363">
    <property type="entry name" value="GDP_Man_Dehyd"/>
    <property type="match status" value="1"/>
</dbReference>
<dbReference type="SUPFAM" id="SSF51735">
    <property type="entry name" value="NAD(P)-binding Rossmann-fold domains"/>
    <property type="match status" value="1"/>
</dbReference>
<evidence type="ECO:0000313" key="3">
    <source>
        <dbReference type="Proteomes" id="UP001595926"/>
    </source>
</evidence>
<dbReference type="PANTHER" id="PTHR43000">
    <property type="entry name" value="DTDP-D-GLUCOSE 4,6-DEHYDRATASE-RELATED"/>
    <property type="match status" value="1"/>
</dbReference>
<dbReference type="InterPro" id="IPR016040">
    <property type="entry name" value="NAD(P)-bd_dom"/>
</dbReference>